<accession>A0AAV0C3M9</accession>
<evidence type="ECO:0000259" key="5">
    <source>
        <dbReference type="PROSITE" id="PS51485"/>
    </source>
</evidence>
<dbReference type="AlphaFoldDB" id="A0AAV0C3M9"/>
<keyword evidence="7" id="KW-1185">Reference proteome</keyword>
<proteinExistence type="predicted"/>
<evidence type="ECO:0000256" key="2">
    <source>
        <dbReference type="ARBA" id="ARBA00023180"/>
    </source>
</evidence>
<keyword evidence="2" id="KW-0325">Glycoprotein</keyword>
<dbReference type="GO" id="GO:0009055">
    <property type="term" value="F:electron transfer activity"/>
    <property type="evidence" value="ECO:0007669"/>
    <property type="project" value="InterPro"/>
</dbReference>
<dbReference type="InterPro" id="IPR003245">
    <property type="entry name" value="Phytocyanin_dom"/>
</dbReference>
<dbReference type="EMBL" id="CAMAPF010000011">
    <property type="protein sequence ID" value="CAH9063335.1"/>
    <property type="molecule type" value="Genomic_DNA"/>
</dbReference>
<reference evidence="6" key="1">
    <citation type="submission" date="2022-07" db="EMBL/GenBank/DDBJ databases">
        <authorList>
            <person name="Macas J."/>
            <person name="Novak P."/>
            <person name="Neumann P."/>
        </authorList>
    </citation>
    <scope>NUCLEOTIDE SEQUENCE</scope>
</reference>
<evidence type="ECO:0000256" key="4">
    <source>
        <dbReference type="SAM" id="SignalP"/>
    </source>
</evidence>
<dbReference type="FunFam" id="2.60.40.420:FF:000034">
    <property type="entry name" value="Cupredoxin superfamily protein"/>
    <property type="match status" value="1"/>
</dbReference>
<keyword evidence="4" id="KW-0732">Signal</keyword>
<protein>
    <recommendedName>
        <fullName evidence="5">Phytocyanin domain-containing protein</fullName>
    </recommendedName>
</protein>
<evidence type="ECO:0000313" key="6">
    <source>
        <dbReference type="EMBL" id="CAH9063335.1"/>
    </source>
</evidence>
<dbReference type="Pfam" id="PF02298">
    <property type="entry name" value="Cu_bind_like"/>
    <property type="match status" value="1"/>
</dbReference>
<keyword evidence="1" id="KW-1015">Disulfide bond</keyword>
<evidence type="ECO:0000313" key="7">
    <source>
        <dbReference type="Proteomes" id="UP001152523"/>
    </source>
</evidence>
<name>A0AAV0C3M9_9ASTE</name>
<feature type="domain" description="Phytocyanin" evidence="5">
    <location>
        <begin position="24"/>
        <end position="128"/>
    </location>
</feature>
<organism evidence="6 7">
    <name type="scientific">Cuscuta epithymum</name>
    <dbReference type="NCBI Taxonomy" id="186058"/>
    <lineage>
        <taxon>Eukaryota</taxon>
        <taxon>Viridiplantae</taxon>
        <taxon>Streptophyta</taxon>
        <taxon>Embryophyta</taxon>
        <taxon>Tracheophyta</taxon>
        <taxon>Spermatophyta</taxon>
        <taxon>Magnoliopsida</taxon>
        <taxon>eudicotyledons</taxon>
        <taxon>Gunneridae</taxon>
        <taxon>Pentapetalae</taxon>
        <taxon>asterids</taxon>
        <taxon>lamiids</taxon>
        <taxon>Solanales</taxon>
        <taxon>Convolvulaceae</taxon>
        <taxon>Cuscuteae</taxon>
        <taxon>Cuscuta</taxon>
        <taxon>Cuscuta subgen. Cuscuta</taxon>
    </lineage>
</organism>
<dbReference type="PROSITE" id="PS51485">
    <property type="entry name" value="PHYTOCYANIN"/>
    <property type="match status" value="1"/>
</dbReference>
<feature type="chain" id="PRO_5043852286" description="Phytocyanin domain-containing protein" evidence="4">
    <location>
        <begin position="24"/>
        <end position="209"/>
    </location>
</feature>
<dbReference type="PANTHER" id="PTHR33021:SF14">
    <property type="entry name" value="OS01G0272700 PROTEIN"/>
    <property type="match status" value="1"/>
</dbReference>
<dbReference type="PANTHER" id="PTHR33021">
    <property type="entry name" value="BLUE COPPER PROTEIN"/>
    <property type="match status" value="1"/>
</dbReference>
<dbReference type="Gene3D" id="2.60.40.420">
    <property type="entry name" value="Cupredoxins - blue copper proteins"/>
    <property type="match status" value="1"/>
</dbReference>
<dbReference type="GO" id="GO:0005886">
    <property type="term" value="C:plasma membrane"/>
    <property type="evidence" value="ECO:0007669"/>
    <property type="project" value="TreeGrafter"/>
</dbReference>
<feature type="compositionally biased region" description="Low complexity" evidence="3">
    <location>
        <begin position="141"/>
        <end position="156"/>
    </location>
</feature>
<dbReference type="InterPro" id="IPR008972">
    <property type="entry name" value="Cupredoxin"/>
</dbReference>
<dbReference type="InterPro" id="IPR039391">
    <property type="entry name" value="Phytocyanin-like"/>
</dbReference>
<comment type="caution">
    <text evidence="6">The sequence shown here is derived from an EMBL/GenBank/DDBJ whole genome shotgun (WGS) entry which is preliminary data.</text>
</comment>
<evidence type="ECO:0000256" key="3">
    <source>
        <dbReference type="SAM" id="MobiDB-lite"/>
    </source>
</evidence>
<feature type="signal peptide" evidence="4">
    <location>
        <begin position="1"/>
        <end position="23"/>
    </location>
</feature>
<feature type="region of interest" description="Disordered" evidence="3">
    <location>
        <begin position="132"/>
        <end position="182"/>
    </location>
</feature>
<dbReference type="SUPFAM" id="SSF49503">
    <property type="entry name" value="Cupredoxins"/>
    <property type="match status" value="1"/>
</dbReference>
<gene>
    <name evidence="6" type="ORF">CEPIT_LOCUS1936</name>
</gene>
<sequence length="209" mass="22270">MAAQHTWVLHVLASLLLLDQANAVEFKVGGTGDWSLNFNETFYNHWAEGRRFQINDTIVFKYEAHKDSVLLVTKKEDYEHCTTSGEVHKYSDETGQTKVQFDRSGHFYFISGSHCNTTQQKVVIVVLADRRSRSNAPTPTPSSSSAPATAPAAEAAPPSPPPAAVDLTPAPEPAAPDSPSTNGGGSLILTGCASSIIAAAAAALSLMLF</sequence>
<dbReference type="Proteomes" id="UP001152523">
    <property type="component" value="Unassembled WGS sequence"/>
</dbReference>
<evidence type="ECO:0000256" key="1">
    <source>
        <dbReference type="ARBA" id="ARBA00023157"/>
    </source>
</evidence>